<comment type="caution">
    <text evidence="1">The sequence shown here is derived from an EMBL/GenBank/DDBJ whole genome shotgun (WGS) entry which is preliminary data.</text>
</comment>
<accession>A0A8H4VCT3</accession>
<gene>
    <name evidence="1" type="ORF">GQ602_005176</name>
</gene>
<keyword evidence="2" id="KW-1185">Reference proteome</keyword>
<dbReference type="OrthoDB" id="4905789at2759"/>
<reference evidence="1 2" key="1">
    <citation type="journal article" date="2020" name="G3 (Bethesda)">
        <title>Genetic Underpinnings of Host Manipulation by Ophiocordyceps as Revealed by Comparative Transcriptomics.</title>
        <authorList>
            <person name="Will I."/>
            <person name="Das B."/>
            <person name="Trinh T."/>
            <person name="Brachmann A."/>
            <person name="Ohm R.A."/>
            <person name="de Bekker C."/>
        </authorList>
    </citation>
    <scope>NUCLEOTIDE SEQUENCE [LARGE SCALE GENOMIC DNA]</scope>
    <source>
        <strain evidence="1 2">EC05</strain>
    </source>
</reference>
<dbReference type="AlphaFoldDB" id="A0A8H4VCT3"/>
<dbReference type="EMBL" id="JAACLJ010000005">
    <property type="protein sequence ID" value="KAF4585871.1"/>
    <property type="molecule type" value="Genomic_DNA"/>
</dbReference>
<organism evidence="1 2">
    <name type="scientific">Ophiocordyceps camponoti-floridani</name>
    <dbReference type="NCBI Taxonomy" id="2030778"/>
    <lineage>
        <taxon>Eukaryota</taxon>
        <taxon>Fungi</taxon>
        <taxon>Dikarya</taxon>
        <taxon>Ascomycota</taxon>
        <taxon>Pezizomycotina</taxon>
        <taxon>Sordariomycetes</taxon>
        <taxon>Hypocreomycetidae</taxon>
        <taxon>Hypocreales</taxon>
        <taxon>Ophiocordycipitaceae</taxon>
        <taxon>Ophiocordyceps</taxon>
    </lineage>
</organism>
<sequence>MNKASFFTHCPERGLLTPLVDGGNRTCDYRSWDVYEVEKVMTPHNKRLVIWHHKLVTATVFHQFKALEGLGGGVTQGTIPRVEFETEAQYNILKYKGTIKERNRLDFYRVCKEVGGEAVVGEPLEFLFADPDRLMERLWAVVEERGLLNGGDRNRALDFGEGLCFGEMVRRNKRGRR</sequence>
<evidence type="ECO:0000313" key="2">
    <source>
        <dbReference type="Proteomes" id="UP000562929"/>
    </source>
</evidence>
<proteinExistence type="predicted"/>
<name>A0A8H4VCT3_9HYPO</name>
<evidence type="ECO:0000313" key="1">
    <source>
        <dbReference type="EMBL" id="KAF4585871.1"/>
    </source>
</evidence>
<protein>
    <submittedName>
        <fullName evidence="1">Uncharacterized protein</fullName>
    </submittedName>
</protein>
<dbReference type="Proteomes" id="UP000562929">
    <property type="component" value="Unassembled WGS sequence"/>
</dbReference>